<dbReference type="OrthoDB" id="1933455at2759"/>
<name>A0A9P6VVQ6_MAUEX</name>
<dbReference type="GO" id="GO:0005634">
    <property type="term" value="C:nucleus"/>
    <property type="evidence" value="ECO:0007669"/>
    <property type="project" value="TreeGrafter"/>
</dbReference>
<accession>A0A9P6VVQ6</accession>
<feature type="coiled-coil region" evidence="8">
    <location>
        <begin position="71"/>
        <end position="123"/>
    </location>
</feature>
<dbReference type="GO" id="GO:0034657">
    <property type="term" value="C:GID complex"/>
    <property type="evidence" value="ECO:0007669"/>
    <property type="project" value="TreeGrafter"/>
</dbReference>
<dbReference type="PANTHER" id="PTHR12170">
    <property type="entry name" value="MACROPHAGE ERYTHROBLAST ATTACHER-RELATED"/>
    <property type="match status" value="1"/>
</dbReference>
<keyword evidence="8" id="KW-0175">Coiled coil</keyword>
<evidence type="ECO:0000256" key="5">
    <source>
        <dbReference type="ARBA" id="ARBA00022771"/>
    </source>
</evidence>
<keyword evidence="12" id="KW-1185">Reference proteome</keyword>
<evidence type="ECO:0000313" key="11">
    <source>
        <dbReference type="EMBL" id="KAG0656296.1"/>
    </source>
</evidence>
<feature type="domain" description="CTLH" evidence="9">
    <location>
        <begin position="200"/>
        <end position="244"/>
    </location>
</feature>
<dbReference type="InterPro" id="IPR024964">
    <property type="entry name" value="CTLH/CRA"/>
</dbReference>
<dbReference type="PANTHER" id="PTHR12170:SF2">
    <property type="entry name" value="E3 UBIQUITIN-PROTEIN TRANSFERASE MAEA"/>
    <property type="match status" value="1"/>
</dbReference>
<comment type="subcellular location">
    <subcellularLocation>
        <location evidence="1">Cytoplasm</location>
    </subcellularLocation>
</comment>
<reference evidence="11 12" key="1">
    <citation type="submission" date="2020-11" db="EMBL/GenBank/DDBJ databases">
        <title>Kefir isolates.</title>
        <authorList>
            <person name="Marcisauskas S."/>
            <person name="Kim Y."/>
            <person name="Blasche S."/>
        </authorList>
    </citation>
    <scope>NUCLEOTIDE SEQUENCE [LARGE SCALE GENOMIC DNA]</scope>
    <source>
        <strain evidence="11 12">OG2</strain>
    </source>
</reference>
<evidence type="ECO:0000256" key="1">
    <source>
        <dbReference type="ARBA" id="ARBA00004496"/>
    </source>
</evidence>
<evidence type="ECO:0000259" key="10">
    <source>
        <dbReference type="PROSITE" id="PS51867"/>
    </source>
</evidence>
<evidence type="ECO:0000259" key="9">
    <source>
        <dbReference type="PROSITE" id="PS50897"/>
    </source>
</evidence>
<evidence type="ECO:0000313" key="12">
    <source>
        <dbReference type="Proteomes" id="UP000750334"/>
    </source>
</evidence>
<dbReference type="Pfam" id="PF10607">
    <property type="entry name" value="CTLH"/>
    <property type="match status" value="1"/>
</dbReference>
<evidence type="ECO:0000256" key="3">
    <source>
        <dbReference type="ARBA" id="ARBA00022490"/>
    </source>
</evidence>
<dbReference type="InterPro" id="IPR044063">
    <property type="entry name" value="ZF_RING_GID"/>
</dbReference>
<keyword evidence="6" id="KW-0862">Zinc</keyword>
<dbReference type="EMBL" id="PUHR01000265">
    <property type="protein sequence ID" value="KAG0656296.1"/>
    <property type="molecule type" value="Genomic_DNA"/>
</dbReference>
<organism evidence="11 12">
    <name type="scientific">Maudiozyma exigua</name>
    <name type="common">Yeast</name>
    <name type="synonym">Kazachstania exigua</name>
    <dbReference type="NCBI Taxonomy" id="34358"/>
    <lineage>
        <taxon>Eukaryota</taxon>
        <taxon>Fungi</taxon>
        <taxon>Dikarya</taxon>
        <taxon>Ascomycota</taxon>
        <taxon>Saccharomycotina</taxon>
        <taxon>Saccharomycetes</taxon>
        <taxon>Saccharomycetales</taxon>
        <taxon>Saccharomycetaceae</taxon>
        <taxon>Maudiozyma</taxon>
    </lineage>
</organism>
<comment type="similarity">
    <text evidence="2">Belongs to the FYV10 family.</text>
</comment>
<dbReference type="PROSITE" id="PS51867">
    <property type="entry name" value="ZF_RING_GID"/>
    <property type="match status" value="1"/>
</dbReference>
<evidence type="ECO:0000256" key="2">
    <source>
        <dbReference type="ARBA" id="ARBA00010615"/>
    </source>
</evidence>
<gene>
    <name evidence="11" type="primary">FYV10</name>
    <name evidence="11" type="ORF">C6P45_002749</name>
</gene>
<dbReference type="Proteomes" id="UP000750334">
    <property type="component" value="Unassembled WGS sequence"/>
</dbReference>
<feature type="domain" description="RING-Gid-type" evidence="10">
    <location>
        <begin position="433"/>
        <end position="500"/>
    </location>
</feature>
<dbReference type="GO" id="GO:0005737">
    <property type="term" value="C:cytoplasm"/>
    <property type="evidence" value="ECO:0007669"/>
    <property type="project" value="UniProtKB-SubCell"/>
</dbReference>
<dbReference type="InterPro" id="IPR006595">
    <property type="entry name" value="CTLH_C"/>
</dbReference>
<evidence type="ECO:0000256" key="4">
    <source>
        <dbReference type="ARBA" id="ARBA00022723"/>
    </source>
</evidence>
<dbReference type="GO" id="GO:0008270">
    <property type="term" value="F:zinc ion binding"/>
    <property type="evidence" value="ECO:0007669"/>
    <property type="project" value="UniProtKB-KW"/>
</dbReference>
<dbReference type="GO" id="GO:0043161">
    <property type="term" value="P:proteasome-mediated ubiquitin-dependent protein catabolic process"/>
    <property type="evidence" value="ECO:0007669"/>
    <property type="project" value="InterPro"/>
</dbReference>
<sequence length="515" mass="59555">MEKTTANEENPGFKYFESFMGLNESSFKIPYSLLNANFKQFEISVHKEASKLKQKLSLVNDLMSAGTLDDEEDALSELNDMIKEVNTFEKQLHHKISKEWNLLTRIKKRAKFYNEMNDTYEKNNFKGINEWYQKYTNLLIADYLIRNCTLEQQQQAQNETGDPELCNPGIIFLKQKHMEHLIDSDVLTKANEISISLTSQHDLKPLMEWIKSNKQRLVRRRSHLEFKANFQRYIELLLNFDIGGAIHCLQTSLFTYIGNHFDEVTSACGLLVYIERCIEQTTFQSKSIAPDISSDDIDHLTVKQNSKPGTHFTNDNDAYSYFFHCSPPSKEIDQIDSTEIVSPTNIQHLFNAKSLEKYTSLLDQSSWSNLSDLFLDEYYSMYNIPKNDPLLIYISLGISALKTKECLHDHPQIDPQYDVLNHYSSDDKLENPCPICSKYFAPLSEDLPYAHHTESKLFDNPVMLPSGNVFDSSRLKLLANTLREKGIVKLNKDEVIDPIEKTVFNESDFVTMYPT</sequence>
<keyword evidence="5 7" id="KW-0863">Zinc-finger</keyword>
<keyword evidence="3" id="KW-0963">Cytoplasm</keyword>
<dbReference type="AlphaFoldDB" id="A0A9P6VVQ6"/>
<feature type="zinc finger region" description="RING-Gid-type" evidence="7">
    <location>
        <begin position="433"/>
        <end position="500"/>
    </location>
</feature>
<dbReference type="InterPro" id="IPR045098">
    <property type="entry name" value="Fyv10_fam"/>
</dbReference>
<dbReference type="PROSITE" id="PS50897">
    <property type="entry name" value="CTLH"/>
    <property type="match status" value="1"/>
</dbReference>
<evidence type="ECO:0000256" key="7">
    <source>
        <dbReference type="PROSITE-ProRule" id="PRU01215"/>
    </source>
</evidence>
<dbReference type="GO" id="GO:0061630">
    <property type="term" value="F:ubiquitin protein ligase activity"/>
    <property type="evidence" value="ECO:0007669"/>
    <property type="project" value="InterPro"/>
</dbReference>
<protein>
    <submittedName>
        <fullName evidence="11">GID complex subunit containing RING finger motif</fullName>
    </submittedName>
</protein>
<evidence type="ECO:0000256" key="6">
    <source>
        <dbReference type="ARBA" id="ARBA00022833"/>
    </source>
</evidence>
<evidence type="ECO:0000256" key="8">
    <source>
        <dbReference type="SAM" id="Coils"/>
    </source>
</evidence>
<comment type="caution">
    <text evidence="11">The sequence shown here is derived from an EMBL/GenBank/DDBJ whole genome shotgun (WGS) entry which is preliminary data.</text>
</comment>
<keyword evidence="4" id="KW-0479">Metal-binding</keyword>
<proteinExistence type="inferred from homology"/>